<organism evidence="1">
    <name type="scientific">Candidatus Iainarchaeum sp</name>
    <dbReference type="NCBI Taxonomy" id="3101447"/>
    <lineage>
        <taxon>Archaea</taxon>
        <taxon>Candidatus Iainarchaeota</taxon>
        <taxon>Candidatus Iainarchaeia</taxon>
        <taxon>Candidatus Iainarchaeales</taxon>
        <taxon>Candidatus Iainarchaeaceae</taxon>
        <taxon>Candidatus Iainarchaeum</taxon>
    </lineage>
</organism>
<dbReference type="EMBL" id="CP064981">
    <property type="protein sequence ID" value="QQR92188.1"/>
    <property type="molecule type" value="Genomic_DNA"/>
</dbReference>
<proteinExistence type="predicted"/>
<gene>
    <name evidence="1" type="ORF">IPJ89_03435</name>
</gene>
<protein>
    <submittedName>
        <fullName evidence="1">Uncharacterized protein</fullName>
    </submittedName>
</protein>
<name>A0A7T9DIZ5_9ARCH</name>
<evidence type="ECO:0000313" key="1">
    <source>
        <dbReference type="EMBL" id="QQR92188.1"/>
    </source>
</evidence>
<reference evidence="1" key="1">
    <citation type="submission" date="2020-11" db="EMBL/GenBank/DDBJ databases">
        <title>Connecting structure to function with the recovery of over 1000 high-quality activated sludge metagenome-assembled genomes encoding full-length rRNA genes using long-read sequencing.</title>
        <authorList>
            <person name="Singleton C.M."/>
            <person name="Petriglieri F."/>
            <person name="Kristensen J.M."/>
            <person name="Kirkegaard R.H."/>
            <person name="Michaelsen T.Y."/>
            <person name="Andersen M.H."/>
            <person name="Karst S.M."/>
            <person name="Dueholm M.S."/>
            <person name="Nielsen P.H."/>
            <person name="Albertsen M."/>
        </authorList>
    </citation>
    <scope>NUCLEOTIDE SEQUENCE</scope>
    <source>
        <strain evidence="1">Fred_18-Q3-R57-64_BAT3C.431</strain>
    </source>
</reference>
<sequence length="205" mass="23652">MKGKKIWGIELSLVRDAPIGRIPKGLRPENRMITFDVQLAQRTSGNPIKQEGRFFISSKELHARLDKGQAERMRGMMGTNLGIMQYIVEEKRRCIRTMLISPFEYAPGRITHPLSTAKSTDAFANLGLVTRMEQRIEEFLHRSYPGFTIQSASKVSPSRFLQLFKRKRNIGEPIPLKEAIRLSRAHARNNYQKNHIKSPLRPKRK</sequence>
<dbReference type="Proteomes" id="UP000596004">
    <property type="component" value="Chromosome"/>
</dbReference>
<dbReference type="AlphaFoldDB" id="A0A7T9DIZ5"/>
<accession>A0A7T9DIZ5</accession>